<feature type="region of interest" description="Disordered" evidence="1">
    <location>
        <begin position="874"/>
        <end position="912"/>
    </location>
</feature>
<protein>
    <submittedName>
        <fullName evidence="2">Uncharacterized protein</fullName>
    </submittedName>
</protein>
<feature type="region of interest" description="Disordered" evidence="1">
    <location>
        <begin position="167"/>
        <end position="217"/>
    </location>
</feature>
<feature type="compositionally biased region" description="Basic and acidic residues" evidence="1">
    <location>
        <begin position="312"/>
        <end position="321"/>
    </location>
</feature>
<dbReference type="GO" id="GO:0043457">
    <property type="term" value="P:regulation of cellular respiration"/>
    <property type="evidence" value="ECO:0007669"/>
    <property type="project" value="InterPro"/>
</dbReference>
<evidence type="ECO:0000256" key="1">
    <source>
        <dbReference type="SAM" id="MobiDB-lite"/>
    </source>
</evidence>
<sequence>MAILAIYYGAGHGAHCWPAYLVARLPDLSVGWFPSSQHLPVPPLSLACRECPLASGAASRACRPGGRCQLPPASSLGPKDDRLPGVRRNCDSSARKWGTPPLNAFVFLDVFRTDRGGHGRGRTNRCDMGLNSVDRGSKATRHLQYPVAAFKSPAKDSNRRRSGIVLQYAPADSVRPRPPPRHAPLGAGRPLTGRQAGGEGGAGSSLDSDLEALSHNPTHGRSLRHLAFQPSADDQLCESTEEPTSKDQKQRRYERLAATSRLSPCRIPLVRIFSSESVVRRREGSPKGAVPSPPPPGTLTTASPLEQLEQSTDSRRVRDWDPVPSPLEPILFPDRLTHVQVPLTWNLSPSSPSKFSFEYLLLPPRSAPTAASAQAQGRGFHGAAAASYSSRPGCCPDGRSPLASTRVFPGFAPPGIVHHLSVPTGMLTLEPFSEDLGRSTVQPARGSRQSASFAPLRVWSPLTRTHVDSLVRGFKTGRMGSPLADAKSAAQVPRGHAPEVAQATLLGHRDDDPLGGIIRPACRLADQGRSTPEVEGRIAFAVPKIMTRRIAAPIRFPPDNFKHSLTLFSKSFSSFLKAFDGIYRPYLGCIPKQPDSPTTPPVATGSGHNGLSPLWRPIPWDLRPSVRRGRLLQTIIERAKSRRFSYRALPVRSPLLGESFWCSHLTWGRIRARPPGHGGNRRRGPFFVSQGLLDTTSSHAGPGRAEPPLSGRRPWGKVFFSQPRGGARTTICSRPDDHRPTARGGGSRARVGRTRRARTPRQSQDIRCRESRLGYPVRGGRTAALSFRLAQIAESGCSWCSPRPPRVADAEPAGRRVANARRGDSTVCCDVAARRRWASRQLARSLWSRRFVESINDPSAGSVDFRNVIGGRTANAAADPNTSPTIQSVGATGGVYKGQGRSQREADDSRAY</sequence>
<proteinExistence type="predicted"/>
<dbReference type="Proteomes" id="UP000825729">
    <property type="component" value="Unassembled WGS sequence"/>
</dbReference>
<feature type="compositionally biased region" description="Basic and acidic residues" evidence="1">
    <location>
        <begin position="902"/>
        <end position="912"/>
    </location>
</feature>
<feature type="compositionally biased region" description="Basic residues" evidence="1">
    <location>
        <begin position="750"/>
        <end position="759"/>
    </location>
</feature>
<reference evidence="2 3" key="1">
    <citation type="submission" date="2021-07" db="EMBL/GenBank/DDBJ databases">
        <title>The Aristolochia fimbriata genome: insights into angiosperm evolution, floral development and chemical biosynthesis.</title>
        <authorList>
            <person name="Jiao Y."/>
        </authorList>
    </citation>
    <scope>NUCLEOTIDE SEQUENCE [LARGE SCALE GENOMIC DNA]</scope>
    <source>
        <strain evidence="2">IBCAS-2021</strain>
        <tissue evidence="2">Leaf</tissue>
    </source>
</reference>
<feature type="compositionally biased region" description="Basic and acidic residues" evidence="1">
    <location>
        <begin position="243"/>
        <end position="254"/>
    </location>
</feature>
<gene>
    <name evidence="2" type="ORF">H6P81_015965</name>
</gene>
<dbReference type="PANTHER" id="PTHR47188:SF1">
    <property type="entry name" value="PROTEIN TAR1"/>
    <property type="match status" value="1"/>
</dbReference>
<feature type="region of interest" description="Disordered" evidence="1">
    <location>
        <begin position="277"/>
        <end position="322"/>
    </location>
</feature>
<keyword evidence="3" id="KW-1185">Reference proteome</keyword>
<organism evidence="2 3">
    <name type="scientific">Aristolochia fimbriata</name>
    <name type="common">White veined hardy Dutchman's pipe vine</name>
    <dbReference type="NCBI Taxonomy" id="158543"/>
    <lineage>
        <taxon>Eukaryota</taxon>
        <taxon>Viridiplantae</taxon>
        <taxon>Streptophyta</taxon>
        <taxon>Embryophyta</taxon>
        <taxon>Tracheophyta</taxon>
        <taxon>Spermatophyta</taxon>
        <taxon>Magnoliopsida</taxon>
        <taxon>Magnoliidae</taxon>
        <taxon>Piperales</taxon>
        <taxon>Aristolochiaceae</taxon>
        <taxon>Aristolochia</taxon>
    </lineage>
</organism>
<name>A0AAV7E934_ARIFI</name>
<feature type="compositionally biased region" description="Polar residues" evidence="1">
    <location>
        <begin position="880"/>
        <end position="890"/>
    </location>
</feature>
<feature type="region of interest" description="Disordered" evidence="1">
    <location>
        <begin position="693"/>
        <end position="764"/>
    </location>
</feature>
<comment type="caution">
    <text evidence="2">The sequence shown here is derived from an EMBL/GenBank/DDBJ whole genome shotgun (WGS) entry which is preliminary data.</text>
</comment>
<dbReference type="AlphaFoldDB" id="A0AAV7E934"/>
<evidence type="ECO:0000313" key="2">
    <source>
        <dbReference type="EMBL" id="KAG9444625.1"/>
    </source>
</evidence>
<dbReference type="InterPro" id="IPR044792">
    <property type="entry name" value="TAR1"/>
</dbReference>
<accession>A0AAV7E934</accession>
<evidence type="ECO:0000313" key="3">
    <source>
        <dbReference type="Proteomes" id="UP000825729"/>
    </source>
</evidence>
<dbReference type="EMBL" id="JAINDJ010000006">
    <property type="protein sequence ID" value="KAG9444625.1"/>
    <property type="molecule type" value="Genomic_DNA"/>
</dbReference>
<feature type="region of interest" description="Disordered" evidence="1">
    <location>
        <begin position="232"/>
        <end position="254"/>
    </location>
</feature>
<dbReference type="PANTHER" id="PTHR47188">
    <property type="entry name" value="PROTEIN TAR1"/>
    <property type="match status" value="1"/>
</dbReference>